<feature type="transmembrane region" description="Helical" evidence="1">
    <location>
        <begin position="101"/>
        <end position="120"/>
    </location>
</feature>
<sequence>MAKNNNGWSNRQILKVILNFWTFLAMILFAIDFFSGNRFDSESSAIGIIYLSILGVYVTEKEYTRWKNHFVSRFFGEFFILLWTVLLAIFVVAAPLSEGGYRIPTEFVVTYTGVIAIFIISQRSKFLKIRG</sequence>
<comment type="caution">
    <text evidence="2">The sequence shown here is derived from an EMBL/GenBank/DDBJ whole genome shotgun (WGS) entry which is preliminary data.</text>
</comment>
<feature type="transmembrane region" description="Helical" evidence="1">
    <location>
        <begin position="43"/>
        <end position="59"/>
    </location>
</feature>
<accession>A0A1G1Y2K1</accession>
<gene>
    <name evidence="2" type="ORF">A2744_03915</name>
</gene>
<evidence type="ECO:0000313" key="3">
    <source>
        <dbReference type="Proteomes" id="UP000178240"/>
    </source>
</evidence>
<dbReference type="EMBL" id="MHIE01000003">
    <property type="protein sequence ID" value="OGY46565.1"/>
    <property type="molecule type" value="Genomic_DNA"/>
</dbReference>
<dbReference type="STRING" id="1797535.A2744_03915"/>
<evidence type="ECO:0000313" key="2">
    <source>
        <dbReference type="EMBL" id="OGY46565.1"/>
    </source>
</evidence>
<feature type="transmembrane region" description="Helical" evidence="1">
    <location>
        <begin position="12"/>
        <end position="31"/>
    </location>
</feature>
<evidence type="ECO:0000256" key="1">
    <source>
        <dbReference type="SAM" id="Phobius"/>
    </source>
</evidence>
<organism evidence="2 3">
    <name type="scientific">Candidatus Buchananbacteria bacterium RIFCSPHIGHO2_01_FULL_44_11</name>
    <dbReference type="NCBI Taxonomy" id="1797535"/>
    <lineage>
        <taxon>Bacteria</taxon>
        <taxon>Candidatus Buchananiibacteriota</taxon>
    </lineage>
</organism>
<keyword evidence="1" id="KW-0812">Transmembrane</keyword>
<reference evidence="2 3" key="1">
    <citation type="journal article" date="2016" name="Nat. Commun.">
        <title>Thousands of microbial genomes shed light on interconnected biogeochemical processes in an aquifer system.</title>
        <authorList>
            <person name="Anantharaman K."/>
            <person name="Brown C.T."/>
            <person name="Hug L.A."/>
            <person name="Sharon I."/>
            <person name="Castelle C.J."/>
            <person name="Probst A.J."/>
            <person name="Thomas B.C."/>
            <person name="Singh A."/>
            <person name="Wilkins M.J."/>
            <person name="Karaoz U."/>
            <person name="Brodie E.L."/>
            <person name="Williams K.H."/>
            <person name="Hubbard S.S."/>
            <person name="Banfield J.F."/>
        </authorList>
    </citation>
    <scope>NUCLEOTIDE SEQUENCE [LARGE SCALE GENOMIC DNA]</scope>
</reference>
<feature type="transmembrane region" description="Helical" evidence="1">
    <location>
        <begin position="71"/>
        <end position="95"/>
    </location>
</feature>
<protein>
    <submittedName>
        <fullName evidence="2">Uncharacterized protein</fullName>
    </submittedName>
</protein>
<dbReference type="Proteomes" id="UP000178240">
    <property type="component" value="Unassembled WGS sequence"/>
</dbReference>
<keyword evidence="1" id="KW-0472">Membrane</keyword>
<name>A0A1G1Y2K1_9BACT</name>
<dbReference type="AlphaFoldDB" id="A0A1G1Y2K1"/>
<proteinExistence type="predicted"/>
<keyword evidence="1" id="KW-1133">Transmembrane helix</keyword>